<evidence type="ECO:0000256" key="1">
    <source>
        <dbReference type="SAM" id="SignalP"/>
    </source>
</evidence>
<dbReference type="Proteomes" id="UP000541770">
    <property type="component" value="Unassembled WGS sequence"/>
</dbReference>
<proteinExistence type="predicted"/>
<dbReference type="Pfam" id="PF03928">
    <property type="entry name" value="HbpS-like"/>
    <property type="match status" value="1"/>
</dbReference>
<protein>
    <submittedName>
        <fullName evidence="2">Heme-binding protein</fullName>
    </submittedName>
</protein>
<evidence type="ECO:0000313" key="2">
    <source>
        <dbReference type="EMBL" id="MBA6066691.1"/>
    </source>
</evidence>
<evidence type="ECO:0000313" key="3">
    <source>
        <dbReference type="Proteomes" id="UP000541770"/>
    </source>
</evidence>
<dbReference type="Gene3D" id="3.30.450.150">
    <property type="entry name" value="Haem-degrading domain"/>
    <property type="match status" value="1"/>
</dbReference>
<feature type="signal peptide" evidence="1">
    <location>
        <begin position="1"/>
        <end position="20"/>
    </location>
</feature>
<gene>
    <name evidence="2" type="ORF">H4C75_18280</name>
</gene>
<dbReference type="PANTHER" id="PTHR34309">
    <property type="entry name" value="SLR1406 PROTEIN"/>
    <property type="match status" value="1"/>
</dbReference>
<dbReference type="InterPro" id="IPR005624">
    <property type="entry name" value="PduO/GlcC-like"/>
</dbReference>
<keyword evidence="1" id="KW-0732">Signal</keyword>
<dbReference type="PANTHER" id="PTHR34309:SF1">
    <property type="entry name" value="PROTEIN GLCG"/>
    <property type="match status" value="1"/>
</dbReference>
<feature type="chain" id="PRO_5030941884" evidence="1">
    <location>
        <begin position="21"/>
        <end position="165"/>
    </location>
</feature>
<dbReference type="SUPFAM" id="SSF143744">
    <property type="entry name" value="GlcG-like"/>
    <property type="match status" value="1"/>
</dbReference>
<accession>A0A7W2JX06</accession>
<reference evidence="2 3" key="1">
    <citation type="submission" date="2020-07" db="EMBL/GenBank/DDBJ databases">
        <title>Diversity of carbapenemase encoding genes among Pseudomonas putida group clinical isolates in a tertiary Brazilian hospital.</title>
        <authorList>
            <person name="Alberto-Lei F."/>
            <person name="Nodari C.S."/>
            <person name="Streling A.P."/>
            <person name="Paulino J.T."/>
            <person name="Bessa-Neto F.O."/>
            <person name="Cayo R."/>
            <person name="Gales A.C."/>
        </authorList>
    </citation>
    <scope>NUCLEOTIDE SEQUENCE [LARGE SCALE GENOMIC DNA]</scope>
    <source>
        <strain evidence="2 3">14802</strain>
    </source>
</reference>
<dbReference type="EMBL" id="JACGDE010000012">
    <property type="protein sequence ID" value="MBA6066691.1"/>
    <property type="molecule type" value="Genomic_DNA"/>
</dbReference>
<dbReference type="InterPro" id="IPR052517">
    <property type="entry name" value="GlcG_carb_metab_protein"/>
</dbReference>
<dbReference type="AlphaFoldDB" id="A0A7W2JX06"/>
<organism evidence="2 3">
    <name type="scientific">Pseudomonas mosselii</name>
    <dbReference type="NCBI Taxonomy" id="78327"/>
    <lineage>
        <taxon>Bacteria</taxon>
        <taxon>Pseudomonadati</taxon>
        <taxon>Pseudomonadota</taxon>
        <taxon>Gammaproteobacteria</taxon>
        <taxon>Pseudomonadales</taxon>
        <taxon>Pseudomonadaceae</taxon>
        <taxon>Pseudomonas</taxon>
    </lineage>
</organism>
<name>A0A7W2JX06_9PSED</name>
<dbReference type="InterPro" id="IPR038084">
    <property type="entry name" value="PduO/GlcC-like_sf"/>
</dbReference>
<sequence length="165" mass="17144">MNIKHLLTALLIGIPVPAQSSMAATAGDDHAPPSALQITAERARSMADAAERAARAQGFAIVISIVDNHGNLKYFHRMDGTSSGSIQVAQLKAETSARFPLSTRSLGERSTALPANPYASLPGFTLLEGGLPIMDANGRHIGGIGISGATPELDAQFARTALEEG</sequence>
<comment type="caution">
    <text evidence="2">The sequence shown here is derived from an EMBL/GenBank/DDBJ whole genome shotgun (WGS) entry which is preliminary data.</text>
</comment>
<dbReference type="RefSeq" id="WP_182323859.1">
    <property type="nucleotide sequence ID" value="NZ_BQIT01000037.1"/>
</dbReference>